<feature type="modified residue" description="4-aspartylphosphate" evidence="12">
    <location>
        <position position="698"/>
    </location>
</feature>
<evidence type="ECO:0000256" key="4">
    <source>
        <dbReference type="ARBA" id="ARBA00022553"/>
    </source>
</evidence>
<proteinExistence type="predicted"/>
<dbReference type="GO" id="GO:0005886">
    <property type="term" value="C:plasma membrane"/>
    <property type="evidence" value="ECO:0007669"/>
    <property type="project" value="TreeGrafter"/>
</dbReference>
<dbReference type="PANTHER" id="PTHR43047">
    <property type="entry name" value="TWO-COMPONENT HISTIDINE PROTEIN KINASE"/>
    <property type="match status" value="1"/>
</dbReference>
<dbReference type="Pfam" id="PF00072">
    <property type="entry name" value="Response_reg"/>
    <property type="match status" value="2"/>
</dbReference>
<evidence type="ECO:0000256" key="6">
    <source>
        <dbReference type="ARBA" id="ARBA00022741"/>
    </source>
</evidence>
<dbReference type="EMBL" id="CACSAS010000001">
    <property type="protein sequence ID" value="CAA0098361.1"/>
    <property type="molecule type" value="Genomic_DNA"/>
</dbReference>
<evidence type="ECO:0000256" key="3">
    <source>
        <dbReference type="ARBA" id="ARBA00012438"/>
    </source>
</evidence>
<dbReference type="GO" id="GO:0005524">
    <property type="term" value="F:ATP binding"/>
    <property type="evidence" value="ECO:0007669"/>
    <property type="project" value="UniProtKB-KW"/>
</dbReference>
<gene>
    <name evidence="15" type="primary">rcsC_6</name>
    <name evidence="15" type="ORF">STARVERO_02273</name>
</gene>
<dbReference type="InterPro" id="IPR004358">
    <property type="entry name" value="Sig_transdc_His_kin-like_C"/>
</dbReference>
<evidence type="ECO:0000256" key="1">
    <source>
        <dbReference type="ARBA" id="ARBA00000085"/>
    </source>
</evidence>
<dbReference type="Gene3D" id="3.30.450.20">
    <property type="entry name" value="PAS domain"/>
    <property type="match status" value="2"/>
</dbReference>
<evidence type="ECO:0000256" key="12">
    <source>
        <dbReference type="PROSITE-ProRule" id="PRU00169"/>
    </source>
</evidence>
<keyword evidence="10" id="KW-0472">Membrane</keyword>
<keyword evidence="4 12" id="KW-0597">Phosphoprotein</keyword>
<dbReference type="FunFam" id="1.10.287.130:FF:000038">
    <property type="entry name" value="Sensory transduction histidine kinase"/>
    <property type="match status" value="1"/>
</dbReference>
<sequence length="781" mass="84827">MAKDGAADMTDDSREATLLRATLENMSQGVAMYDAEHRLVTWNQLFREYLDMPDEFLGTEHTFSDYIRYLGERGEFGEIDIETALAERLAQLATSHSFERTRPDGTILEVRRDPVPGGGFIAIYTDITERKLAEMKLREDEEQLRAIDAAAPIGLLIMDAGTHVACHSNGCFGRMIGREAAELVGQPIPALFADPDKGRELVDILLTPSSERQEFYLPRTDGSTICTMVSHEGLDFRGAPAVIATFVDISDRVRMEQQLREAKEAAESASQVKSAFLANMSHELRTPLNAIIGYSEILSEDAADNGDEAMVADLDKIQAAGKHLLGLINDILDLSKIEAGRMDVYLEQVFLSRMVDEVKTIVAPMMQKNANQLVIDCPIDIGTLRTDLTKLKQSLINLLSNAAKFTKEGTVTLRLSRDTLPDGAGAIRFDVADSGIGMSEEQLGRLFQAFTQADSSTTRNFGGTGLGLTITKHFVAMLGGTIEVRSEPGKGSTFTIELPVETRPVASAELEEVEIADPGAPAQPGAITVLVVDDDPAVHEVLAATLGKEGYVLRHVRDGIEALNMMRKDPPDIVTLDVMMPKIDGWSVLGIMKSEPELEHIPVIMLTIVDDRNLGYSLGAAEYMTKPIDRQRLIALIHKFAPGEEKGVVLVVDDDPLVRTLVRTTIEDAGLAVAEAGGGQEALDWLGAHEMPSLVLLDLMMPGMDGFAFLEKVRAAPEFAELPIVVLTAKELTEDERDFLARNTLLILNKSAQPIGTLGAALAHIAGKGAAPKGAPGARSH</sequence>
<dbReference type="PROSITE" id="PS50110">
    <property type="entry name" value="RESPONSE_REGULATORY"/>
    <property type="match status" value="2"/>
</dbReference>
<keyword evidence="16" id="KW-1185">Reference proteome</keyword>
<keyword evidence="6" id="KW-0547">Nucleotide-binding</keyword>
<evidence type="ECO:0000259" key="13">
    <source>
        <dbReference type="PROSITE" id="PS50109"/>
    </source>
</evidence>
<dbReference type="InterPro" id="IPR005467">
    <property type="entry name" value="His_kinase_dom"/>
</dbReference>
<feature type="modified residue" description="4-aspartylphosphate" evidence="12">
    <location>
        <position position="577"/>
    </location>
</feature>
<keyword evidence="11" id="KW-0131">Cell cycle</keyword>
<accession>A0A5S9P4L7</accession>
<dbReference type="SMART" id="SM00387">
    <property type="entry name" value="HATPase_c"/>
    <property type="match status" value="1"/>
</dbReference>
<dbReference type="Gene3D" id="3.40.50.2300">
    <property type="match status" value="2"/>
</dbReference>
<keyword evidence="9" id="KW-0902">Two-component regulatory system</keyword>
<feature type="domain" description="Histidine kinase" evidence="13">
    <location>
        <begin position="279"/>
        <end position="502"/>
    </location>
</feature>
<dbReference type="GO" id="GO:0009927">
    <property type="term" value="F:histidine phosphotransfer kinase activity"/>
    <property type="evidence" value="ECO:0007669"/>
    <property type="project" value="TreeGrafter"/>
</dbReference>
<evidence type="ECO:0000256" key="2">
    <source>
        <dbReference type="ARBA" id="ARBA00004370"/>
    </source>
</evidence>
<dbReference type="InterPro" id="IPR001789">
    <property type="entry name" value="Sig_transdc_resp-reg_receiver"/>
</dbReference>
<dbReference type="SMART" id="SM00448">
    <property type="entry name" value="REC"/>
    <property type="match status" value="2"/>
</dbReference>
<dbReference type="Pfam" id="PF13426">
    <property type="entry name" value="PAS_9"/>
    <property type="match status" value="1"/>
</dbReference>
<dbReference type="SUPFAM" id="SSF55785">
    <property type="entry name" value="PYP-like sensor domain (PAS domain)"/>
    <property type="match status" value="2"/>
</dbReference>
<evidence type="ECO:0000256" key="9">
    <source>
        <dbReference type="ARBA" id="ARBA00023012"/>
    </source>
</evidence>
<comment type="catalytic activity">
    <reaction evidence="1">
        <text>ATP + protein L-histidine = ADP + protein N-phospho-L-histidine.</text>
        <dbReference type="EC" id="2.7.13.3"/>
    </reaction>
</comment>
<dbReference type="SMART" id="SM00091">
    <property type="entry name" value="PAS"/>
    <property type="match status" value="2"/>
</dbReference>
<evidence type="ECO:0000256" key="8">
    <source>
        <dbReference type="ARBA" id="ARBA00022840"/>
    </source>
</evidence>
<dbReference type="Pfam" id="PF00512">
    <property type="entry name" value="HisKA"/>
    <property type="match status" value="1"/>
</dbReference>
<evidence type="ECO:0000256" key="5">
    <source>
        <dbReference type="ARBA" id="ARBA00022679"/>
    </source>
</evidence>
<evidence type="ECO:0000256" key="7">
    <source>
        <dbReference type="ARBA" id="ARBA00022777"/>
    </source>
</evidence>
<dbReference type="Pfam" id="PF12860">
    <property type="entry name" value="PAS_7"/>
    <property type="match status" value="1"/>
</dbReference>
<evidence type="ECO:0000259" key="14">
    <source>
        <dbReference type="PROSITE" id="PS50110"/>
    </source>
</evidence>
<keyword evidence="8" id="KW-0067">ATP-binding</keyword>
<dbReference type="CDD" id="cd00082">
    <property type="entry name" value="HisKA"/>
    <property type="match status" value="1"/>
</dbReference>
<protein>
    <recommendedName>
        <fullName evidence="3">histidine kinase</fullName>
        <ecNumber evidence="3">2.7.13.3</ecNumber>
    </recommendedName>
</protein>
<dbReference type="PRINTS" id="PR00344">
    <property type="entry name" value="BCTRLSENSOR"/>
</dbReference>
<dbReference type="SUPFAM" id="SSF52172">
    <property type="entry name" value="CheY-like"/>
    <property type="match status" value="2"/>
</dbReference>
<dbReference type="NCBIfam" id="TIGR00229">
    <property type="entry name" value="sensory_box"/>
    <property type="match status" value="1"/>
</dbReference>
<dbReference type="EC" id="2.7.13.3" evidence="3"/>
<dbReference type="PROSITE" id="PS50109">
    <property type="entry name" value="HIS_KIN"/>
    <property type="match status" value="1"/>
</dbReference>
<dbReference type="CDD" id="cd16922">
    <property type="entry name" value="HATPase_EvgS-ArcB-TorS-like"/>
    <property type="match status" value="1"/>
</dbReference>
<dbReference type="GO" id="GO:0000155">
    <property type="term" value="F:phosphorelay sensor kinase activity"/>
    <property type="evidence" value="ECO:0007669"/>
    <property type="project" value="InterPro"/>
</dbReference>
<dbReference type="RefSeq" id="WP_244616741.1">
    <property type="nucleotide sequence ID" value="NZ_CACSAS010000001.1"/>
</dbReference>
<dbReference type="PANTHER" id="PTHR43047:SF72">
    <property type="entry name" value="OSMOSENSING HISTIDINE PROTEIN KINASE SLN1"/>
    <property type="match status" value="1"/>
</dbReference>
<feature type="domain" description="Response regulatory" evidence="14">
    <location>
        <begin position="528"/>
        <end position="641"/>
    </location>
</feature>
<evidence type="ECO:0000256" key="11">
    <source>
        <dbReference type="ARBA" id="ARBA00023306"/>
    </source>
</evidence>
<name>A0A5S9P4L7_9HYPH</name>
<dbReference type="SUPFAM" id="SSF55874">
    <property type="entry name" value="ATPase domain of HSP90 chaperone/DNA topoisomerase II/histidine kinase"/>
    <property type="match status" value="1"/>
</dbReference>
<organism evidence="15 16">
    <name type="scientific">Starkeya nomas</name>
    <dbReference type="NCBI Taxonomy" id="2666134"/>
    <lineage>
        <taxon>Bacteria</taxon>
        <taxon>Pseudomonadati</taxon>
        <taxon>Pseudomonadota</taxon>
        <taxon>Alphaproteobacteria</taxon>
        <taxon>Hyphomicrobiales</taxon>
        <taxon>Xanthobacteraceae</taxon>
        <taxon>Starkeya</taxon>
    </lineage>
</organism>
<dbReference type="AlphaFoldDB" id="A0A5S9P4L7"/>
<reference evidence="15 16" key="1">
    <citation type="submission" date="2019-12" db="EMBL/GenBank/DDBJ databases">
        <authorList>
            <person name="Reyes-Prieto M."/>
        </authorList>
    </citation>
    <scope>NUCLEOTIDE SEQUENCE [LARGE SCALE GENOMIC DNA]</scope>
    <source>
        <strain evidence="15">HF14-78462</strain>
    </source>
</reference>
<dbReference type="InterPro" id="IPR035965">
    <property type="entry name" value="PAS-like_dom_sf"/>
</dbReference>
<dbReference type="Gene3D" id="1.10.287.130">
    <property type="match status" value="1"/>
</dbReference>
<dbReference type="Gene3D" id="3.30.565.10">
    <property type="entry name" value="Histidine kinase-like ATPase, C-terminal domain"/>
    <property type="match status" value="1"/>
</dbReference>
<dbReference type="SMART" id="SM00388">
    <property type="entry name" value="HisKA"/>
    <property type="match status" value="1"/>
</dbReference>
<evidence type="ECO:0000313" key="15">
    <source>
        <dbReference type="EMBL" id="CAA0098361.1"/>
    </source>
</evidence>
<dbReference type="Proteomes" id="UP000433050">
    <property type="component" value="Unassembled WGS sequence"/>
</dbReference>
<dbReference type="InterPro" id="IPR011006">
    <property type="entry name" value="CheY-like_superfamily"/>
</dbReference>
<dbReference type="InterPro" id="IPR000014">
    <property type="entry name" value="PAS"/>
</dbReference>
<keyword evidence="7 15" id="KW-0418">Kinase</keyword>
<dbReference type="InterPro" id="IPR036890">
    <property type="entry name" value="HATPase_C_sf"/>
</dbReference>
<dbReference type="Pfam" id="PF02518">
    <property type="entry name" value="HATPase_c"/>
    <property type="match status" value="1"/>
</dbReference>
<dbReference type="SUPFAM" id="SSF47384">
    <property type="entry name" value="Homodimeric domain of signal transducing histidine kinase"/>
    <property type="match status" value="1"/>
</dbReference>
<comment type="subcellular location">
    <subcellularLocation>
        <location evidence="2">Membrane</location>
    </subcellularLocation>
</comment>
<dbReference type="InterPro" id="IPR036097">
    <property type="entry name" value="HisK_dim/P_sf"/>
</dbReference>
<dbReference type="InterPro" id="IPR003594">
    <property type="entry name" value="HATPase_dom"/>
</dbReference>
<dbReference type="FunFam" id="3.30.565.10:FF:000010">
    <property type="entry name" value="Sensor histidine kinase RcsC"/>
    <property type="match status" value="1"/>
</dbReference>
<dbReference type="InterPro" id="IPR003661">
    <property type="entry name" value="HisK_dim/P_dom"/>
</dbReference>
<feature type="domain" description="Response regulatory" evidence="14">
    <location>
        <begin position="648"/>
        <end position="765"/>
    </location>
</feature>
<keyword evidence="5 15" id="KW-0808">Transferase</keyword>
<evidence type="ECO:0000313" key="16">
    <source>
        <dbReference type="Proteomes" id="UP000433050"/>
    </source>
</evidence>
<evidence type="ECO:0000256" key="10">
    <source>
        <dbReference type="ARBA" id="ARBA00023136"/>
    </source>
</evidence>